<dbReference type="GO" id="GO:0016779">
    <property type="term" value="F:nucleotidyltransferase activity"/>
    <property type="evidence" value="ECO:0007669"/>
    <property type="project" value="TreeGrafter"/>
</dbReference>
<reference evidence="4" key="2">
    <citation type="submission" date="2021-04" db="EMBL/GenBank/DDBJ databases">
        <authorList>
            <person name="Gilroy R."/>
        </authorList>
    </citation>
    <scope>NUCLEOTIDE SEQUENCE</scope>
    <source>
        <strain evidence="4">ChiHecec1B25-7008</strain>
    </source>
</reference>
<dbReference type="InterPro" id="IPR045886">
    <property type="entry name" value="ThiF/MoeB/HesA"/>
</dbReference>
<dbReference type="GO" id="GO:0005829">
    <property type="term" value="C:cytosol"/>
    <property type="evidence" value="ECO:0007669"/>
    <property type="project" value="TreeGrafter"/>
</dbReference>
<dbReference type="AlphaFoldDB" id="A0A9D2HSP5"/>
<feature type="transmembrane region" description="Helical" evidence="2">
    <location>
        <begin position="29"/>
        <end position="56"/>
    </location>
</feature>
<evidence type="ECO:0000256" key="1">
    <source>
        <dbReference type="ARBA" id="ARBA00009919"/>
    </source>
</evidence>
<comment type="similarity">
    <text evidence="1">Belongs to the HesA/MoeB/ThiF family.</text>
</comment>
<keyword evidence="2" id="KW-0472">Membrane</keyword>
<gene>
    <name evidence="4" type="ORF">H9785_08040</name>
</gene>
<dbReference type="Proteomes" id="UP000823860">
    <property type="component" value="Unassembled WGS sequence"/>
</dbReference>
<dbReference type="PANTHER" id="PTHR10953">
    <property type="entry name" value="UBIQUITIN-ACTIVATING ENZYME E1"/>
    <property type="match status" value="1"/>
</dbReference>
<keyword evidence="2" id="KW-0812">Transmembrane</keyword>
<evidence type="ECO:0000259" key="3">
    <source>
        <dbReference type="Pfam" id="PF00899"/>
    </source>
</evidence>
<dbReference type="GO" id="GO:0008146">
    <property type="term" value="F:sulfotransferase activity"/>
    <property type="evidence" value="ECO:0007669"/>
    <property type="project" value="TreeGrafter"/>
</dbReference>
<comment type="caution">
    <text evidence="4">The sequence shown here is derived from an EMBL/GenBank/DDBJ whole genome shotgun (WGS) entry which is preliminary data.</text>
</comment>
<dbReference type="GO" id="GO:0004792">
    <property type="term" value="F:thiosulfate-cyanide sulfurtransferase activity"/>
    <property type="evidence" value="ECO:0007669"/>
    <property type="project" value="TreeGrafter"/>
</dbReference>
<reference evidence="4" key="1">
    <citation type="journal article" date="2021" name="PeerJ">
        <title>Extensive microbial diversity within the chicken gut microbiome revealed by metagenomics and culture.</title>
        <authorList>
            <person name="Gilroy R."/>
            <person name="Ravi A."/>
            <person name="Getino M."/>
            <person name="Pursley I."/>
            <person name="Horton D.L."/>
            <person name="Alikhan N.F."/>
            <person name="Baker D."/>
            <person name="Gharbi K."/>
            <person name="Hall N."/>
            <person name="Watson M."/>
            <person name="Adriaenssens E.M."/>
            <person name="Foster-Nyarko E."/>
            <person name="Jarju S."/>
            <person name="Secka A."/>
            <person name="Antonio M."/>
            <person name="Oren A."/>
            <person name="Chaudhuri R.R."/>
            <person name="La Ragione R."/>
            <person name="Hildebrand F."/>
            <person name="Pallen M.J."/>
        </authorList>
    </citation>
    <scope>NUCLEOTIDE SEQUENCE</scope>
    <source>
        <strain evidence="4">ChiHecec1B25-7008</strain>
    </source>
</reference>
<dbReference type="InterPro" id="IPR000594">
    <property type="entry name" value="ThiF_NAD_FAD-bd"/>
</dbReference>
<sequence length="233" mass="25331">MNINNRYERQTALPEIGPEGQERLARARVLIVGVGGLGCPVALYLAAAGIGTLVLVDDDMVSLTNLQRQVLYTEADQGKPKVLCAAQRLRQLNSQIRIEINPCRLSGRNVAALMEGCDLVLDGTDNFATRYILDNACARMHIPYIYGAVRGLEGQVAVLHAGPAPRTYRDLYPDEEAMCALPPDPHVVGVTPAVVGAVQANEALKILAGYGEPLYGRLWTIDLRTLNTHILSF</sequence>
<dbReference type="Pfam" id="PF00899">
    <property type="entry name" value="ThiF"/>
    <property type="match status" value="1"/>
</dbReference>
<name>A0A9D2HSP5_9BACE</name>
<dbReference type="GO" id="GO:0008641">
    <property type="term" value="F:ubiquitin-like modifier activating enzyme activity"/>
    <property type="evidence" value="ECO:0007669"/>
    <property type="project" value="InterPro"/>
</dbReference>
<dbReference type="InterPro" id="IPR035985">
    <property type="entry name" value="Ubiquitin-activating_enz"/>
</dbReference>
<evidence type="ECO:0000313" key="5">
    <source>
        <dbReference type="Proteomes" id="UP000823860"/>
    </source>
</evidence>
<accession>A0A9D2HSP5</accession>
<dbReference type="FunFam" id="3.40.50.720:FF:000080">
    <property type="entry name" value="Thiazole biosynthesis adenylyltransferase ThiF"/>
    <property type="match status" value="1"/>
</dbReference>
<protein>
    <submittedName>
        <fullName evidence="4">HesA/MoeB/ThiF family protein</fullName>
    </submittedName>
</protein>
<keyword evidence="2" id="KW-1133">Transmembrane helix</keyword>
<dbReference type="EMBL" id="DWZE01000089">
    <property type="protein sequence ID" value="HJA83901.1"/>
    <property type="molecule type" value="Genomic_DNA"/>
</dbReference>
<dbReference type="SUPFAM" id="SSF69572">
    <property type="entry name" value="Activating enzymes of the ubiquitin-like proteins"/>
    <property type="match status" value="1"/>
</dbReference>
<feature type="domain" description="THIF-type NAD/FAD binding fold" evidence="3">
    <location>
        <begin position="7"/>
        <end position="229"/>
    </location>
</feature>
<organism evidence="4 5">
    <name type="scientific">Candidatus Bacteroides intestinavium</name>
    <dbReference type="NCBI Taxonomy" id="2838469"/>
    <lineage>
        <taxon>Bacteria</taxon>
        <taxon>Pseudomonadati</taxon>
        <taxon>Bacteroidota</taxon>
        <taxon>Bacteroidia</taxon>
        <taxon>Bacteroidales</taxon>
        <taxon>Bacteroidaceae</taxon>
        <taxon>Bacteroides</taxon>
    </lineage>
</organism>
<proteinExistence type="inferred from homology"/>
<evidence type="ECO:0000313" key="4">
    <source>
        <dbReference type="EMBL" id="HJA83901.1"/>
    </source>
</evidence>
<dbReference type="CDD" id="cd00757">
    <property type="entry name" value="ThiF_MoeB_HesA_family"/>
    <property type="match status" value="1"/>
</dbReference>
<dbReference type="PANTHER" id="PTHR10953:SF102">
    <property type="entry name" value="ADENYLYLTRANSFERASE AND SULFURTRANSFERASE MOCS3"/>
    <property type="match status" value="1"/>
</dbReference>
<dbReference type="Gene3D" id="3.40.50.720">
    <property type="entry name" value="NAD(P)-binding Rossmann-like Domain"/>
    <property type="match status" value="1"/>
</dbReference>
<evidence type="ECO:0000256" key="2">
    <source>
        <dbReference type="SAM" id="Phobius"/>
    </source>
</evidence>